<dbReference type="Gene3D" id="2.30.110.10">
    <property type="entry name" value="Electron Transport, Fmn-binding Protein, Chain A"/>
    <property type="match status" value="1"/>
</dbReference>
<keyword evidence="4" id="KW-1185">Reference proteome</keyword>
<name>A0ABS8ZWW1_9PSEU</name>
<comment type="similarity">
    <text evidence="1">Belongs to the F420H(2)-dependent quinone reductase family.</text>
</comment>
<proteinExistence type="inferred from homology"/>
<dbReference type="PANTHER" id="PTHR39428">
    <property type="entry name" value="F420H(2)-DEPENDENT QUINONE REDUCTASE RV1261C"/>
    <property type="match status" value="1"/>
</dbReference>
<evidence type="ECO:0000256" key="1">
    <source>
        <dbReference type="ARBA" id="ARBA00008710"/>
    </source>
</evidence>
<dbReference type="Proteomes" id="UP001521150">
    <property type="component" value="Unassembled WGS sequence"/>
</dbReference>
<sequence>MKRGQHMPELRRFFAGIGKTKALAAIGRRLAPADRWVLRATGGRFGVGTPIGLRTLLLTTIGRSSGQKREVPLLYVERDGKYIVIGSNWGGERHPAWSSNLLANPGAVIALRGKRLAVHGRLLDGDERQEMWDAVASYWPAYNSYADRADHRKIRVFVLEPVPR</sequence>
<dbReference type="Pfam" id="PF04075">
    <property type="entry name" value="F420H2_quin_red"/>
    <property type="match status" value="1"/>
</dbReference>
<dbReference type="EMBL" id="JAJVCN010000004">
    <property type="protein sequence ID" value="MCE7010347.1"/>
    <property type="molecule type" value="Genomic_DNA"/>
</dbReference>
<reference evidence="3 4" key="1">
    <citation type="submission" date="2021-12" db="EMBL/GenBank/DDBJ databases">
        <title>Genome sequence of Kibdelosporangium philippinense ATCC 49844.</title>
        <authorList>
            <person name="Fedorov E.A."/>
            <person name="Omeragic M."/>
            <person name="Shalygina K.F."/>
            <person name="Maclea K.S."/>
        </authorList>
    </citation>
    <scope>NUCLEOTIDE SEQUENCE [LARGE SCALE GENOMIC DNA]</scope>
    <source>
        <strain evidence="3 4">ATCC 49844</strain>
    </source>
</reference>
<accession>A0ABS8ZWW1</accession>
<dbReference type="PANTHER" id="PTHR39428:SF1">
    <property type="entry name" value="F420H(2)-DEPENDENT QUINONE REDUCTASE RV1261C"/>
    <property type="match status" value="1"/>
</dbReference>
<dbReference type="RefSeq" id="WP_250109475.1">
    <property type="nucleotide sequence ID" value="NZ_JAJVCN010000004.1"/>
</dbReference>
<evidence type="ECO:0000256" key="2">
    <source>
        <dbReference type="ARBA" id="ARBA00049106"/>
    </source>
</evidence>
<dbReference type="NCBIfam" id="TIGR00026">
    <property type="entry name" value="hi_GC_TIGR00026"/>
    <property type="match status" value="1"/>
</dbReference>
<organism evidence="3 4">
    <name type="scientific">Kibdelosporangium philippinense</name>
    <dbReference type="NCBI Taxonomy" id="211113"/>
    <lineage>
        <taxon>Bacteria</taxon>
        <taxon>Bacillati</taxon>
        <taxon>Actinomycetota</taxon>
        <taxon>Actinomycetes</taxon>
        <taxon>Pseudonocardiales</taxon>
        <taxon>Pseudonocardiaceae</taxon>
        <taxon>Kibdelosporangium</taxon>
    </lineage>
</organism>
<dbReference type="InterPro" id="IPR004378">
    <property type="entry name" value="F420H2_quin_Rdtase"/>
</dbReference>
<dbReference type="SUPFAM" id="SSF50475">
    <property type="entry name" value="FMN-binding split barrel"/>
    <property type="match status" value="1"/>
</dbReference>
<comment type="catalytic activity">
    <reaction evidence="2">
        <text>oxidized coenzyme F420-(gamma-L-Glu)(n) + a quinol + H(+) = reduced coenzyme F420-(gamma-L-Glu)(n) + a quinone</text>
        <dbReference type="Rhea" id="RHEA:39663"/>
        <dbReference type="Rhea" id="RHEA-COMP:12939"/>
        <dbReference type="Rhea" id="RHEA-COMP:14378"/>
        <dbReference type="ChEBI" id="CHEBI:15378"/>
        <dbReference type="ChEBI" id="CHEBI:24646"/>
        <dbReference type="ChEBI" id="CHEBI:132124"/>
        <dbReference type="ChEBI" id="CHEBI:133980"/>
        <dbReference type="ChEBI" id="CHEBI:139511"/>
    </reaction>
</comment>
<protein>
    <submittedName>
        <fullName evidence="3">Nitroreductase family deazaflavin-dependent oxidoreductase</fullName>
    </submittedName>
</protein>
<comment type="caution">
    <text evidence="3">The sequence shown here is derived from an EMBL/GenBank/DDBJ whole genome shotgun (WGS) entry which is preliminary data.</text>
</comment>
<gene>
    <name evidence="3" type="ORF">LWC34_47220</name>
</gene>
<evidence type="ECO:0000313" key="4">
    <source>
        <dbReference type="Proteomes" id="UP001521150"/>
    </source>
</evidence>
<dbReference type="InterPro" id="IPR012349">
    <property type="entry name" value="Split_barrel_FMN-bd"/>
</dbReference>
<evidence type="ECO:0000313" key="3">
    <source>
        <dbReference type="EMBL" id="MCE7010347.1"/>
    </source>
</evidence>